<dbReference type="RefSeq" id="WP_099308356.1">
    <property type="nucleotide sequence ID" value="NZ_PDVP01000019.1"/>
</dbReference>
<reference evidence="1 2" key="1">
    <citation type="submission" date="2017-10" db="EMBL/GenBank/DDBJ databases">
        <title>Sedimentibacterium mangrovi gen. nov., sp. nov., a novel member of family Phyllobacteriacea isolated from mangrove sediment.</title>
        <authorList>
            <person name="Liao H."/>
            <person name="Tian Y."/>
        </authorList>
    </citation>
    <scope>NUCLEOTIDE SEQUENCE [LARGE SCALE GENOMIC DNA]</scope>
    <source>
        <strain evidence="1 2">X9-2-2</strain>
    </source>
</reference>
<organism evidence="1 2">
    <name type="scientific">Zhengella mangrovi</name>
    <dbReference type="NCBI Taxonomy" id="1982044"/>
    <lineage>
        <taxon>Bacteria</taxon>
        <taxon>Pseudomonadati</taxon>
        <taxon>Pseudomonadota</taxon>
        <taxon>Alphaproteobacteria</taxon>
        <taxon>Hyphomicrobiales</taxon>
        <taxon>Notoacmeibacteraceae</taxon>
        <taxon>Zhengella</taxon>
    </lineage>
</organism>
<dbReference type="OrthoDB" id="1467821at2"/>
<dbReference type="EMBL" id="PDVP01000019">
    <property type="protein sequence ID" value="PHP65020.1"/>
    <property type="molecule type" value="Genomic_DNA"/>
</dbReference>
<gene>
    <name evidence="1" type="ORF">CSC94_21045</name>
</gene>
<evidence type="ECO:0000313" key="1">
    <source>
        <dbReference type="EMBL" id="PHP65020.1"/>
    </source>
</evidence>
<evidence type="ECO:0000313" key="2">
    <source>
        <dbReference type="Proteomes" id="UP000221168"/>
    </source>
</evidence>
<comment type="caution">
    <text evidence="1">The sequence shown here is derived from an EMBL/GenBank/DDBJ whole genome shotgun (WGS) entry which is preliminary data.</text>
</comment>
<name>A0A2G1QHT1_9HYPH</name>
<proteinExistence type="predicted"/>
<dbReference type="AlphaFoldDB" id="A0A2G1QHT1"/>
<keyword evidence="2" id="KW-1185">Reference proteome</keyword>
<dbReference type="Proteomes" id="UP000221168">
    <property type="component" value="Unassembled WGS sequence"/>
</dbReference>
<protein>
    <submittedName>
        <fullName evidence="1">RND transporter</fullName>
    </submittedName>
</protein>
<sequence>MSRLLAAIRRIPWPTLILMAALIGGAPFVPEPHLIEKARWLVEGHPFRPVDWFDIAWHSWPLLLIAIKLSGRRPGETAGD</sequence>
<accession>A0A2G1QHT1</accession>